<protein>
    <submittedName>
        <fullName evidence="1">Phage head closure protein</fullName>
    </submittedName>
</protein>
<dbReference type="Gene3D" id="2.40.10.270">
    <property type="entry name" value="Bacteriophage SPP1 head-tail adaptor protein"/>
    <property type="match status" value="1"/>
</dbReference>
<accession>A0ABV3SPL5</accession>
<reference evidence="1 2" key="1">
    <citation type="submission" date="2024-05" db="EMBL/GenBank/DDBJ databases">
        <authorList>
            <person name="Jiang F."/>
        </authorList>
    </citation>
    <scope>NUCLEOTIDE SEQUENCE [LARGE SCALE GENOMIC DNA]</scope>
    <source>
        <strain evidence="1 2">LZ166</strain>
    </source>
</reference>
<proteinExistence type="predicted"/>
<organism evidence="1 2">
    <name type="scientific">Aquibium pacificus</name>
    <dbReference type="NCBI Taxonomy" id="3153579"/>
    <lineage>
        <taxon>Bacteria</taxon>
        <taxon>Pseudomonadati</taxon>
        <taxon>Pseudomonadota</taxon>
        <taxon>Alphaproteobacteria</taxon>
        <taxon>Hyphomicrobiales</taxon>
        <taxon>Phyllobacteriaceae</taxon>
        <taxon>Aquibium</taxon>
    </lineage>
</organism>
<dbReference type="InterPro" id="IPR038666">
    <property type="entry name" value="SSP1_head-tail_sf"/>
</dbReference>
<comment type="caution">
    <text evidence="1">The sequence shown here is derived from an EMBL/GenBank/DDBJ whole genome shotgun (WGS) entry which is preliminary data.</text>
</comment>
<dbReference type="Proteomes" id="UP001556692">
    <property type="component" value="Unassembled WGS sequence"/>
</dbReference>
<dbReference type="InterPro" id="IPR008767">
    <property type="entry name" value="Phage_SPP1_head-tail_adaptor"/>
</dbReference>
<name>A0ABV3SPL5_9HYPH</name>
<dbReference type="RefSeq" id="WP_367956034.1">
    <property type="nucleotide sequence ID" value="NZ_JBDPGJ010000005.1"/>
</dbReference>
<keyword evidence="2" id="KW-1185">Reference proteome</keyword>
<dbReference type="NCBIfam" id="TIGR01563">
    <property type="entry name" value="gp16_SPP1"/>
    <property type="match status" value="1"/>
</dbReference>
<dbReference type="EMBL" id="JBDPGJ010000005">
    <property type="protein sequence ID" value="MEX0408158.1"/>
    <property type="molecule type" value="Genomic_DNA"/>
</dbReference>
<gene>
    <name evidence="1" type="ORF">ABGN05_21080</name>
</gene>
<sequence>MRRRGIDPGALRTLFSLREAAPVPDGAGGHTLEWSEVATVFGRLEPVSAQSRFGADQAIETVSHDVTMRRRDDVRSGMRLVFGARVLTIVMVHDPDGTGRYTLCRTREEGQ</sequence>
<evidence type="ECO:0000313" key="2">
    <source>
        <dbReference type="Proteomes" id="UP001556692"/>
    </source>
</evidence>
<dbReference type="Pfam" id="PF05521">
    <property type="entry name" value="Phage_HCP"/>
    <property type="match status" value="1"/>
</dbReference>
<evidence type="ECO:0000313" key="1">
    <source>
        <dbReference type="EMBL" id="MEX0408158.1"/>
    </source>
</evidence>